<accession>A0ABP7JL61</accession>
<dbReference type="EMBL" id="BAAAZA010000001">
    <property type="protein sequence ID" value="GAA3846630.1"/>
    <property type="molecule type" value="Genomic_DNA"/>
</dbReference>
<dbReference type="InterPro" id="IPR050267">
    <property type="entry name" value="Anti-sigma-factor_SerPK"/>
</dbReference>
<dbReference type="InterPro" id="IPR036890">
    <property type="entry name" value="HATPase_C_sf"/>
</dbReference>
<evidence type="ECO:0000313" key="5">
    <source>
        <dbReference type="Proteomes" id="UP001501563"/>
    </source>
</evidence>
<dbReference type="CDD" id="cd16936">
    <property type="entry name" value="HATPase_RsbW-like"/>
    <property type="match status" value="1"/>
</dbReference>
<evidence type="ECO:0000256" key="2">
    <source>
        <dbReference type="SAM" id="MobiDB-lite"/>
    </source>
</evidence>
<dbReference type="PANTHER" id="PTHR35526:SF3">
    <property type="entry name" value="ANTI-SIGMA-F FACTOR RSBW"/>
    <property type="match status" value="1"/>
</dbReference>
<keyword evidence="5" id="KW-1185">Reference proteome</keyword>
<dbReference type="InterPro" id="IPR003594">
    <property type="entry name" value="HATPase_dom"/>
</dbReference>
<feature type="region of interest" description="Disordered" evidence="2">
    <location>
        <begin position="96"/>
        <end position="116"/>
    </location>
</feature>
<dbReference type="Proteomes" id="UP001501563">
    <property type="component" value="Unassembled WGS sequence"/>
</dbReference>
<evidence type="ECO:0000259" key="3">
    <source>
        <dbReference type="Pfam" id="PF13581"/>
    </source>
</evidence>
<sequence>MVPPSLPRPLGRLPGDAPPHRSDVFGFPAVPAAVGLVRRHVRELLVGWGVGEATVDNAVIVVSELVTNAVMHTASERIVCRVHTDGGRLHIEVQDENHDETRPARCRPGPDDQSGRGLMLVDGLSSDWGVRDAPNGSGRVVWAALTPESDRATATGSPSTAYLRPAPHPAEGSPQHGTTARL</sequence>
<dbReference type="Pfam" id="PF13581">
    <property type="entry name" value="HATPase_c_2"/>
    <property type="match status" value="1"/>
</dbReference>
<dbReference type="Gene3D" id="3.30.565.10">
    <property type="entry name" value="Histidine kinase-like ATPase, C-terminal domain"/>
    <property type="match status" value="1"/>
</dbReference>
<protein>
    <recommendedName>
        <fullName evidence="3">Histidine kinase/HSP90-like ATPase domain-containing protein</fullName>
    </recommendedName>
</protein>
<evidence type="ECO:0000256" key="1">
    <source>
        <dbReference type="ARBA" id="ARBA00022527"/>
    </source>
</evidence>
<dbReference type="SUPFAM" id="SSF55874">
    <property type="entry name" value="ATPase domain of HSP90 chaperone/DNA topoisomerase II/histidine kinase"/>
    <property type="match status" value="1"/>
</dbReference>
<feature type="compositionally biased region" description="Basic and acidic residues" evidence="2">
    <location>
        <begin position="96"/>
        <end position="114"/>
    </location>
</feature>
<evidence type="ECO:0000313" key="4">
    <source>
        <dbReference type="EMBL" id="GAA3846630.1"/>
    </source>
</evidence>
<feature type="region of interest" description="Disordered" evidence="2">
    <location>
        <begin position="149"/>
        <end position="182"/>
    </location>
</feature>
<proteinExistence type="predicted"/>
<reference evidence="5" key="1">
    <citation type="journal article" date="2019" name="Int. J. Syst. Evol. Microbiol.">
        <title>The Global Catalogue of Microorganisms (GCM) 10K type strain sequencing project: providing services to taxonomists for standard genome sequencing and annotation.</title>
        <authorList>
            <consortium name="The Broad Institute Genomics Platform"/>
            <consortium name="The Broad Institute Genome Sequencing Center for Infectious Disease"/>
            <person name="Wu L."/>
            <person name="Ma J."/>
        </authorList>
    </citation>
    <scope>NUCLEOTIDE SEQUENCE [LARGE SCALE GENOMIC DNA]</scope>
    <source>
        <strain evidence="5">JCM 16578</strain>
    </source>
</reference>
<comment type="caution">
    <text evidence="4">The sequence shown here is derived from an EMBL/GenBank/DDBJ whole genome shotgun (WGS) entry which is preliminary data.</text>
</comment>
<feature type="domain" description="Histidine kinase/HSP90-like ATPase" evidence="3">
    <location>
        <begin position="27"/>
        <end position="142"/>
    </location>
</feature>
<keyword evidence="1" id="KW-0808">Transferase</keyword>
<keyword evidence="1" id="KW-0418">Kinase</keyword>
<keyword evidence="1" id="KW-0723">Serine/threonine-protein kinase</keyword>
<gene>
    <name evidence="4" type="ORF">GCM10022207_04390</name>
</gene>
<dbReference type="PANTHER" id="PTHR35526">
    <property type="entry name" value="ANTI-SIGMA-F FACTOR RSBW-RELATED"/>
    <property type="match status" value="1"/>
</dbReference>
<name>A0ABP7JL61_9ACTN</name>
<organism evidence="4 5">
    <name type="scientific">Streptomyces lannensis</name>
    <dbReference type="NCBI Taxonomy" id="766498"/>
    <lineage>
        <taxon>Bacteria</taxon>
        <taxon>Bacillati</taxon>
        <taxon>Actinomycetota</taxon>
        <taxon>Actinomycetes</taxon>
        <taxon>Kitasatosporales</taxon>
        <taxon>Streptomycetaceae</taxon>
        <taxon>Streptomyces</taxon>
    </lineage>
</organism>